<evidence type="ECO:0000313" key="5">
    <source>
        <dbReference type="Proteomes" id="UP000198607"/>
    </source>
</evidence>
<dbReference type="InterPro" id="IPR006665">
    <property type="entry name" value="OmpA-like"/>
</dbReference>
<reference evidence="4 5" key="1">
    <citation type="submission" date="2016-10" db="EMBL/GenBank/DDBJ databases">
        <authorList>
            <person name="de Groot N.N."/>
        </authorList>
    </citation>
    <scope>NUCLEOTIDE SEQUENCE [LARGE SCALE GENOMIC DNA]</scope>
    <source>
        <strain evidence="4 5">DSM 5885</strain>
    </source>
</reference>
<dbReference type="RefSeq" id="WP_091938809.1">
    <property type="nucleotide sequence ID" value="NZ_FNCY01000015.1"/>
</dbReference>
<keyword evidence="2" id="KW-0732">Signal</keyword>
<accession>A0A1G8IXV6</accession>
<dbReference type="CDD" id="cd07185">
    <property type="entry name" value="OmpA_C-like"/>
    <property type="match status" value="1"/>
</dbReference>
<evidence type="ECO:0000256" key="2">
    <source>
        <dbReference type="SAM" id="SignalP"/>
    </source>
</evidence>
<feature type="chain" id="PRO_5011752950" evidence="2">
    <location>
        <begin position="26"/>
        <end position="183"/>
    </location>
</feature>
<dbReference type="GO" id="GO:0016020">
    <property type="term" value="C:membrane"/>
    <property type="evidence" value="ECO:0007669"/>
    <property type="project" value="UniProtKB-UniRule"/>
</dbReference>
<dbReference type="STRING" id="83767.SAMN05660652_03077"/>
<keyword evidence="1" id="KW-0472">Membrane</keyword>
<proteinExistence type="predicted"/>
<dbReference type="OrthoDB" id="9182006at2"/>
<dbReference type="EMBL" id="FNCY01000015">
    <property type="protein sequence ID" value="SDI23567.1"/>
    <property type="molecule type" value="Genomic_DNA"/>
</dbReference>
<dbReference type="Proteomes" id="UP000198607">
    <property type="component" value="Unassembled WGS sequence"/>
</dbReference>
<dbReference type="PROSITE" id="PS51123">
    <property type="entry name" value="OMPA_2"/>
    <property type="match status" value="1"/>
</dbReference>
<sequence length="183" mass="19462">MKRLRGVFVRCCLCVGLAVSWPVQGIALSAAQEAGSAPSAARTDVSASDSGASASAPVKLIPSLQLSPPSGNDAAQSIFFPPDVTMLGDEEVDKLRACADVLKQSPRRSILLVAYSDDLGSRSYNIAIAEQRLAAVSAALRSLGVERGQIRRHRSNSVKIASFVCSNEACRQRLRRVDFSCKA</sequence>
<organism evidence="4 5">
    <name type="scientific">Propionivibrio dicarboxylicus</name>
    <dbReference type="NCBI Taxonomy" id="83767"/>
    <lineage>
        <taxon>Bacteria</taxon>
        <taxon>Pseudomonadati</taxon>
        <taxon>Pseudomonadota</taxon>
        <taxon>Betaproteobacteria</taxon>
        <taxon>Rhodocyclales</taxon>
        <taxon>Rhodocyclaceae</taxon>
        <taxon>Propionivibrio</taxon>
    </lineage>
</organism>
<feature type="signal peptide" evidence="2">
    <location>
        <begin position="1"/>
        <end position="25"/>
    </location>
</feature>
<dbReference type="AlphaFoldDB" id="A0A1G8IXV6"/>
<protein>
    <submittedName>
        <fullName evidence="4">OmpA family protein</fullName>
    </submittedName>
</protein>
<gene>
    <name evidence="4" type="ORF">SAMN05660652_03077</name>
</gene>
<evidence type="ECO:0000256" key="1">
    <source>
        <dbReference type="PROSITE-ProRule" id="PRU00473"/>
    </source>
</evidence>
<evidence type="ECO:0000259" key="3">
    <source>
        <dbReference type="PROSITE" id="PS51123"/>
    </source>
</evidence>
<feature type="domain" description="OmpA-like" evidence="3">
    <location>
        <begin position="67"/>
        <end position="183"/>
    </location>
</feature>
<dbReference type="SUPFAM" id="SSF103088">
    <property type="entry name" value="OmpA-like"/>
    <property type="match status" value="1"/>
</dbReference>
<dbReference type="Pfam" id="PF00691">
    <property type="entry name" value="OmpA"/>
    <property type="match status" value="1"/>
</dbReference>
<dbReference type="Gene3D" id="3.30.1330.60">
    <property type="entry name" value="OmpA-like domain"/>
    <property type="match status" value="1"/>
</dbReference>
<dbReference type="InterPro" id="IPR036737">
    <property type="entry name" value="OmpA-like_sf"/>
</dbReference>
<name>A0A1G8IXV6_9RHOO</name>
<evidence type="ECO:0000313" key="4">
    <source>
        <dbReference type="EMBL" id="SDI23567.1"/>
    </source>
</evidence>
<keyword evidence="5" id="KW-1185">Reference proteome</keyword>